<dbReference type="HOGENOM" id="CLU_2926138_0_0_1"/>
<sequence length="61" mass="7120">MYYKHGLDAESCYLKEVPSISQLKSKRAFKVLQIHYLSSLLLAFTLKQENTHSSQFNTRLN</sequence>
<proteinExistence type="predicted"/>
<evidence type="ECO:0000313" key="2">
    <source>
        <dbReference type="EnsemblPlants" id="KEH24501"/>
    </source>
</evidence>
<organism evidence="1 3">
    <name type="scientific">Medicago truncatula</name>
    <name type="common">Barrel medic</name>
    <name type="synonym">Medicago tribuloides</name>
    <dbReference type="NCBI Taxonomy" id="3880"/>
    <lineage>
        <taxon>Eukaryota</taxon>
        <taxon>Viridiplantae</taxon>
        <taxon>Streptophyta</taxon>
        <taxon>Embryophyta</taxon>
        <taxon>Tracheophyta</taxon>
        <taxon>Spermatophyta</taxon>
        <taxon>Magnoliopsida</taxon>
        <taxon>eudicotyledons</taxon>
        <taxon>Gunneridae</taxon>
        <taxon>Pentapetalae</taxon>
        <taxon>rosids</taxon>
        <taxon>fabids</taxon>
        <taxon>Fabales</taxon>
        <taxon>Fabaceae</taxon>
        <taxon>Papilionoideae</taxon>
        <taxon>50 kb inversion clade</taxon>
        <taxon>NPAAA clade</taxon>
        <taxon>Hologalegina</taxon>
        <taxon>IRL clade</taxon>
        <taxon>Trifolieae</taxon>
        <taxon>Medicago</taxon>
    </lineage>
</organism>
<reference evidence="2" key="3">
    <citation type="submission" date="2015-04" db="UniProtKB">
        <authorList>
            <consortium name="EnsemblPlants"/>
        </authorList>
    </citation>
    <scope>IDENTIFICATION</scope>
    <source>
        <strain evidence="2">cv. Jemalong A17</strain>
    </source>
</reference>
<dbReference type="Proteomes" id="UP000002051">
    <property type="component" value="Unassembled WGS sequence"/>
</dbReference>
<dbReference type="EMBL" id="CM001223">
    <property type="protein sequence ID" value="KEH24501.1"/>
    <property type="molecule type" value="Genomic_DNA"/>
</dbReference>
<keyword evidence="3" id="KW-1185">Reference proteome</keyword>
<reference evidence="1 3" key="1">
    <citation type="journal article" date="2011" name="Nature">
        <title>The Medicago genome provides insight into the evolution of rhizobial symbioses.</title>
        <authorList>
            <person name="Young N.D."/>
            <person name="Debelle F."/>
            <person name="Oldroyd G.E."/>
            <person name="Geurts R."/>
            <person name="Cannon S.B."/>
            <person name="Udvardi M.K."/>
            <person name="Benedito V.A."/>
            <person name="Mayer K.F."/>
            <person name="Gouzy J."/>
            <person name="Schoof H."/>
            <person name="Van de Peer Y."/>
            <person name="Proost S."/>
            <person name="Cook D.R."/>
            <person name="Meyers B.C."/>
            <person name="Spannagl M."/>
            <person name="Cheung F."/>
            <person name="De Mita S."/>
            <person name="Krishnakumar V."/>
            <person name="Gundlach H."/>
            <person name="Zhou S."/>
            <person name="Mudge J."/>
            <person name="Bharti A.K."/>
            <person name="Murray J.D."/>
            <person name="Naoumkina M.A."/>
            <person name="Rosen B."/>
            <person name="Silverstein K.A."/>
            <person name="Tang H."/>
            <person name="Rombauts S."/>
            <person name="Zhao P.X."/>
            <person name="Zhou P."/>
            <person name="Barbe V."/>
            <person name="Bardou P."/>
            <person name="Bechner M."/>
            <person name="Bellec A."/>
            <person name="Berger A."/>
            <person name="Berges H."/>
            <person name="Bidwell S."/>
            <person name="Bisseling T."/>
            <person name="Choisne N."/>
            <person name="Couloux A."/>
            <person name="Denny R."/>
            <person name="Deshpande S."/>
            <person name="Dai X."/>
            <person name="Doyle J.J."/>
            <person name="Dudez A.M."/>
            <person name="Farmer A.D."/>
            <person name="Fouteau S."/>
            <person name="Franken C."/>
            <person name="Gibelin C."/>
            <person name="Gish J."/>
            <person name="Goldstein S."/>
            <person name="Gonzalez A.J."/>
            <person name="Green P.J."/>
            <person name="Hallab A."/>
            <person name="Hartog M."/>
            <person name="Hua A."/>
            <person name="Humphray S.J."/>
            <person name="Jeong D.H."/>
            <person name="Jing Y."/>
            <person name="Jocker A."/>
            <person name="Kenton S.M."/>
            <person name="Kim D.J."/>
            <person name="Klee K."/>
            <person name="Lai H."/>
            <person name="Lang C."/>
            <person name="Lin S."/>
            <person name="Macmil S.L."/>
            <person name="Magdelenat G."/>
            <person name="Matthews L."/>
            <person name="McCorrison J."/>
            <person name="Monaghan E.L."/>
            <person name="Mun J.H."/>
            <person name="Najar F.Z."/>
            <person name="Nicholson C."/>
            <person name="Noirot C."/>
            <person name="O'Bleness M."/>
            <person name="Paule C.R."/>
            <person name="Poulain J."/>
            <person name="Prion F."/>
            <person name="Qin B."/>
            <person name="Qu C."/>
            <person name="Retzel E.F."/>
            <person name="Riddle C."/>
            <person name="Sallet E."/>
            <person name="Samain S."/>
            <person name="Samson N."/>
            <person name="Sanders I."/>
            <person name="Saurat O."/>
            <person name="Scarpelli C."/>
            <person name="Schiex T."/>
            <person name="Segurens B."/>
            <person name="Severin A.J."/>
            <person name="Sherrier D.J."/>
            <person name="Shi R."/>
            <person name="Sims S."/>
            <person name="Singer S.R."/>
            <person name="Sinharoy S."/>
            <person name="Sterck L."/>
            <person name="Viollet A."/>
            <person name="Wang B.B."/>
            <person name="Wang K."/>
            <person name="Wang M."/>
            <person name="Wang X."/>
            <person name="Warfsmann J."/>
            <person name="Weissenbach J."/>
            <person name="White D.D."/>
            <person name="White J.D."/>
            <person name="Wiley G.B."/>
            <person name="Wincker P."/>
            <person name="Xing Y."/>
            <person name="Yang L."/>
            <person name="Yao Z."/>
            <person name="Ying F."/>
            <person name="Zhai J."/>
            <person name="Zhou L."/>
            <person name="Zuber A."/>
            <person name="Denarie J."/>
            <person name="Dixon R.A."/>
            <person name="May G.D."/>
            <person name="Schwartz D.C."/>
            <person name="Rogers J."/>
            <person name="Quetier F."/>
            <person name="Town C.D."/>
            <person name="Roe B.A."/>
        </authorList>
    </citation>
    <scope>NUCLEOTIDE SEQUENCE [LARGE SCALE GENOMIC DNA]</scope>
    <source>
        <strain evidence="1">A17</strain>
        <strain evidence="2 3">cv. Jemalong A17</strain>
    </source>
</reference>
<reference evidence="1 3" key="2">
    <citation type="journal article" date="2014" name="BMC Genomics">
        <title>An improved genome release (version Mt4.0) for the model legume Medicago truncatula.</title>
        <authorList>
            <person name="Tang H."/>
            <person name="Krishnakumar V."/>
            <person name="Bidwell S."/>
            <person name="Rosen B."/>
            <person name="Chan A."/>
            <person name="Zhou S."/>
            <person name="Gentzbittel L."/>
            <person name="Childs K.L."/>
            <person name="Yandell M."/>
            <person name="Gundlach H."/>
            <person name="Mayer K.F."/>
            <person name="Schwartz D.C."/>
            <person name="Town C.D."/>
        </authorList>
    </citation>
    <scope>GENOME REANNOTATION</scope>
    <source>
        <strain evidence="1">A17</strain>
        <strain evidence="2 3">cv. Jemalong A17</strain>
    </source>
</reference>
<gene>
    <name evidence="1" type="ordered locus">MTR_7g112565</name>
</gene>
<accession>A0A072U558</accession>
<protein>
    <submittedName>
        <fullName evidence="1 2">Uncharacterized protein</fullName>
    </submittedName>
</protein>
<name>A0A072U558_MEDTR</name>
<dbReference type="AlphaFoldDB" id="A0A072U558"/>
<evidence type="ECO:0000313" key="3">
    <source>
        <dbReference type="Proteomes" id="UP000002051"/>
    </source>
</evidence>
<dbReference type="EnsemblPlants" id="KEH24501">
    <property type="protein sequence ID" value="KEH24501"/>
    <property type="gene ID" value="MTR_7g112565"/>
</dbReference>
<evidence type="ECO:0000313" key="1">
    <source>
        <dbReference type="EMBL" id="KEH24501.1"/>
    </source>
</evidence>